<evidence type="ECO:0000256" key="3">
    <source>
        <dbReference type="ARBA" id="ARBA00022723"/>
    </source>
</evidence>
<feature type="non-terminal residue" evidence="8">
    <location>
        <position position="1"/>
    </location>
</feature>
<reference evidence="8" key="2">
    <citation type="journal article" date="2014" name="ISME J.">
        <title>Microbial stratification in low pH oxic and suboxic macroscopic growths along an acid mine drainage.</title>
        <authorList>
            <person name="Mendez-Garcia C."/>
            <person name="Mesa V."/>
            <person name="Sprenger R.R."/>
            <person name="Richter M."/>
            <person name="Diez M.S."/>
            <person name="Solano J."/>
            <person name="Bargiela R."/>
            <person name="Golyshina O.V."/>
            <person name="Manteca A."/>
            <person name="Ramos J.L."/>
            <person name="Gallego J.R."/>
            <person name="Llorente I."/>
            <person name="Martins Dos Santos V.A."/>
            <person name="Jensen O.N."/>
            <person name="Pelaez A.I."/>
            <person name="Sanchez J."/>
            <person name="Ferrer M."/>
        </authorList>
    </citation>
    <scope>NUCLEOTIDE SEQUENCE</scope>
</reference>
<dbReference type="GO" id="GO:0008841">
    <property type="term" value="F:dihydrofolate synthase activity"/>
    <property type="evidence" value="ECO:0007669"/>
    <property type="project" value="TreeGrafter"/>
</dbReference>
<dbReference type="Gene3D" id="3.90.190.20">
    <property type="entry name" value="Mur ligase, C-terminal domain"/>
    <property type="match status" value="1"/>
</dbReference>
<keyword evidence="4" id="KW-0547">Nucleotide-binding</keyword>
<keyword evidence="5" id="KW-0067">ATP-binding</keyword>
<dbReference type="PANTHER" id="PTHR11136">
    <property type="entry name" value="FOLYLPOLYGLUTAMATE SYNTHASE-RELATED"/>
    <property type="match status" value="1"/>
</dbReference>
<dbReference type="InterPro" id="IPR001645">
    <property type="entry name" value="Folylpolyglutamate_synth"/>
</dbReference>
<evidence type="ECO:0000256" key="6">
    <source>
        <dbReference type="ARBA" id="ARBA00022842"/>
    </source>
</evidence>
<sequence length="195" mass="20695">LGHEIGVEDRRLSPKGQQFTLRLPGARFEGIHLPLHGSFQPGNAALAVAAVARFLDAQATTLPKGPVRSALRTLQWPGRLERIARSPDLYVDVAHTPESARAVAHSLAEIAPLADPGSNVLVFGCLRGKDVDRILDALAPLARRIVLSPVRSERSLTPAELKVAAHAHFPAVILARSANEALALARAGTGPDGFT</sequence>
<reference evidence="8" key="1">
    <citation type="submission" date="2013-08" db="EMBL/GenBank/DDBJ databases">
        <authorList>
            <person name="Mendez C."/>
            <person name="Richter M."/>
            <person name="Ferrer M."/>
            <person name="Sanchez J."/>
        </authorList>
    </citation>
    <scope>NUCLEOTIDE SEQUENCE</scope>
</reference>
<keyword evidence="6" id="KW-0460">Magnesium</keyword>
<dbReference type="AlphaFoldDB" id="T1CFQ0"/>
<evidence type="ECO:0000256" key="1">
    <source>
        <dbReference type="ARBA" id="ARBA00008276"/>
    </source>
</evidence>
<dbReference type="InterPro" id="IPR036565">
    <property type="entry name" value="Mur-like_cat_sf"/>
</dbReference>
<evidence type="ECO:0000313" key="8">
    <source>
        <dbReference type="EMBL" id="EQD80533.1"/>
    </source>
</evidence>
<proteinExistence type="inferred from homology"/>
<evidence type="ECO:0000256" key="2">
    <source>
        <dbReference type="ARBA" id="ARBA00022598"/>
    </source>
</evidence>
<evidence type="ECO:0000259" key="7">
    <source>
        <dbReference type="Pfam" id="PF02875"/>
    </source>
</evidence>
<accession>T1CFQ0</accession>
<dbReference type="GO" id="GO:0004326">
    <property type="term" value="F:tetrahydrofolylpolyglutamate synthase activity"/>
    <property type="evidence" value="ECO:0007669"/>
    <property type="project" value="InterPro"/>
</dbReference>
<dbReference type="SUPFAM" id="SSF53623">
    <property type="entry name" value="MurD-like peptide ligases, catalytic domain"/>
    <property type="match status" value="1"/>
</dbReference>
<dbReference type="SUPFAM" id="SSF53244">
    <property type="entry name" value="MurD-like peptide ligases, peptide-binding domain"/>
    <property type="match status" value="1"/>
</dbReference>
<comment type="similarity">
    <text evidence="1">Belongs to the folylpolyglutamate synthase family.</text>
</comment>
<dbReference type="GO" id="GO:0005524">
    <property type="term" value="F:ATP binding"/>
    <property type="evidence" value="ECO:0007669"/>
    <property type="project" value="UniProtKB-KW"/>
</dbReference>
<name>T1CFQ0_9ZZZZ</name>
<evidence type="ECO:0000256" key="4">
    <source>
        <dbReference type="ARBA" id="ARBA00022741"/>
    </source>
</evidence>
<dbReference type="Pfam" id="PF02875">
    <property type="entry name" value="Mur_ligase_C"/>
    <property type="match status" value="1"/>
</dbReference>
<dbReference type="GO" id="GO:0046872">
    <property type="term" value="F:metal ion binding"/>
    <property type="evidence" value="ECO:0007669"/>
    <property type="project" value="UniProtKB-KW"/>
</dbReference>
<feature type="domain" description="Mur ligase C-terminal" evidence="7">
    <location>
        <begin position="78"/>
        <end position="187"/>
    </location>
</feature>
<gene>
    <name evidence="8" type="ORF">B1A_00795</name>
</gene>
<dbReference type="EMBL" id="AUZX01000602">
    <property type="protein sequence ID" value="EQD80533.1"/>
    <property type="molecule type" value="Genomic_DNA"/>
</dbReference>
<keyword evidence="3" id="KW-0479">Metal-binding</keyword>
<evidence type="ECO:0000256" key="5">
    <source>
        <dbReference type="ARBA" id="ARBA00022840"/>
    </source>
</evidence>
<dbReference type="InterPro" id="IPR036615">
    <property type="entry name" value="Mur_ligase_C_dom_sf"/>
</dbReference>
<protein>
    <submittedName>
        <fullName evidence="8">FolC bifunctional protein</fullName>
    </submittedName>
</protein>
<dbReference type="GO" id="GO:0005737">
    <property type="term" value="C:cytoplasm"/>
    <property type="evidence" value="ECO:0007669"/>
    <property type="project" value="TreeGrafter"/>
</dbReference>
<keyword evidence="2" id="KW-0436">Ligase</keyword>
<dbReference type="Gene3D" id="3.40.1190.10">
    <property type="entry name" value="Mur-like, catalytic domain"/>
    <property type="match status" value="1"/>
</dbReference>
<comment type="caution">
    <text evidence="8">The sequence shown here is derived from an EMBL/GenBank/DDBJ whole genome shotgun (WGS) entry which is preliminary data.</text>
</comment>
<organism evidence="8">
    <name type="scientific">mine drainage metagenome</name>
    <dbReference type="NCBI Taxonomy" id="410659"/>
    <lineage>
        <taxon>unclassified sequences</taxon>
        <taxon>metagenomes</taxon>
        <taxon>ecological metagenomes</taxon>
    </lineage>
</organism>
<feature type="non-terminal residue" evidence="8">
    <location>
        <position position="195"/>
    </location>
</feature>
<dbReference type="PANTHER" id="PTHR11136:SF0">
    <property type="entry name" value="DIHYDROFOLATE SYNTHETASE-RELATED"/>
    <property type="match status" value="1"/>
</dbReference>
<dbReference type="InterPro" id="IPR004101">
    <property type="entry name" value="Mur_ligase_C"/>
</dbReference>